<feature type="compositionally biased region" description="Basic residues" evidence="1">
    <location>
        <begin position="291"/>
        <end position="308"/>
    </location>
</feature>
<feature type="compositionally biased region" description="Basic and acidic residues" evidence="1">
    <location>
        <begin position="203"/>
        <end position="226"/>
    </location>
</feature>
<sequence>MHLRKFSGRSNPRYAGYWCNFQHPIPISELRHLDYDVLEYNAGILEDCFLLFTCNNPHCGWDIMVDIDGSYNKTYDNFQYLISLGPPAKPVVVQQQMQAPVVHKKKVIERHLRPKVIKHQGEEHVHLPPQPVVQKKKIIERHLEPEITKHEEVEHVYIPDPGQRIEKRTYIHRGGNIHQSSTVEYTQDYAESSSRTSKRKTKYLRDKAERSEYSSDDARKGSGRDKGKAKRRGKDEYDDNRRSYSGKGKGKRKDDDYERAESSSHGRHDRKRSSSRSRERSRDRHESPRRPSPRRSSPRRDNHKKSSKKNSEKTTSRETQSYTHQEVVEGTYYGSDTNQSDHQVPATSSRRIESTPPISKEEKKPKGFDLYETLGLQGKRETADQLDIEAAYKALIRKWHPDRHMQKSKEEQDKATKRSSEITRAKDILGTPGRRAVYDRTGKTELWELDEIAERDAKNNQALVRPGKGGEKLGTEGKGLKNFFKKKKK</sequence>
<feature type="compositionally biased region" description="Basic and acidic residues" evidence="1">
    <location>
        <begin position="233"/>
        <end position="242"/>
    </location>
</feature>
<dbReference type="OrthoDB" id="10250354at2759"/>
<accession>A0A6A5UZ54</accession>
<feature type="domain" description="J" evidence="2">
    <location>
        <begin position="369"/>
        <end position="442"/>
    </location>
</feature>
<feature type="region of interest" description="Disordered" evidence="1">
    <location>
        <begin position="178"/>
        <end position="367"/>
    </location>
</feature>
<protein>
    <submittedName>
        <fullName evidence="3">DnaJ-domain-containing protein</fullName>
    </submittedName>
</protein>
<evidence type="ECO:0000259" key="2">
    <source>
        <dbReference type="PROSITE" id="PS50076"/>
    </source>
</evidence>
<dbReference type="SUPFAM" id="SSF46565">
    <property type="entry name" value="Chaperone J-domain"/>
    <property type="match status" value="1"/>
</dbReference>
<dbReference type="Proteomes" id="UP000800036">
    <property type="component" value="Unassembled WGS sequence"/>
</dbReference>
<feature type="compositionally biased region" description="Basic and acidic residues" evidence="1">
    <location>
        <begin position="468"/>
        <end position="479"/>
    </location>
</feature>
<evidence type="ECO:0000313" key="3">
    <source>
        <dbReference type="EMBL" id="KAF1969720.1"/>
    </source>
</evidence>
<evidence type="ECO:0000256" key="1">
    <source>
        <dbReference type="SAM" id="MobiDB-lite"/>
    </source>
</evidence>
<keyword evidence="4" id="KW-1185">Reference proteome</keyword>
<dbReference type="CDD" id="cd06257">
    <property type="entry name" value="DnaJ"/>
    <property type="match status" value="1"/>
</dbReference>
<reference evidence="3" key="1">
    <citation type="journal article" date="2020" name="Stud. Mycol.">
        <title>101 Dothideomycetes genomes: a test case for predicting lifestyles and emergence of pathogens.</title>
        <authorList>
            <person name="Haridas S."/>
            <person name="Albert R."/>
            <person name="Binder M."/>
            <person name="Bloem J."/>
            <person name="Labutti K."/>
            <person name="Salamov A."/>
            <person name="Andreopoulos B."/>
            <person name="Baker S."/>
            <person name="Barry K."/>
            <person name="Bills G."/>
            <person name="Bluhm B."/>
            <person name="Cannon C."/>
            <person name="Castanera R."/>
            <person name="Culley D."/>
            <person name="Daum C."/>
            <person name="Ezra D."/>
            <person name="Gonzalez J."/>
            <person name="Henrissat B."/>
            <person name="Kuo A."/>
            <person name="Liang C."/>
            <person name="Lipzen A."/>
            <person name="Lutzoni F."/>
            <person name="Magnuson J."/>
            <person name="Mondo S."/>
            <person name="Nolan M."/>
            <person name="Ohm R."/>
            <person name="Pangilinan J."/>
            <person name="Park H.-J."/>
            <person name="Ramirez L."/>
            <person name="Alfaro M."/>
            <person name="Sun H."/>
            <person name="Tritt A."/>
            <person name="Yoshinaga Y."/>
            <person name="Zwiers L.-H."/>
            <person name="Turgeon B."/>
            <person name="Goodwin S."/>
            <person name="Spatafora J."/>
            <person name="Crous P."/>
            <person name="Grigoriev I."/>
        </authorList>
    </citation>
    <scope>NUCLEOTIDE SEQUENCE</scope>
    <source>
        <strain evidence="3">CBS 107.79</strain>
    </source>
</reference>
<feature type="region of interest" description="Disordered" evidence="1">
    <location>
        <begin position="401"/>
        <end position="428"/>
    </location>
</feature>
<feature type="region of interest" description="Disordered" evidence="1">
    <location>
        <begin position="458"/>
        <end position="489"/>
    </location>
</feature>
<feature type="compositionally biased region" description="Basic and acidic residues" evidence="1">
    <location>
        <begin position="402"/>
        <end position="427"/>
    </location>
</feature>
<dbReference type="Gene3D" id="1.10.287.110">
    <property type="entry name" value="DnaJ domain"/>
    <property type="match status" value="1"/>
</dbReference>
<feature type="compositionally biased region" description="Basic and acidic residues" evidence="1">
    <location>
        <begin position="276"/>
        <end position="289"/>
    </location>
</feature>
<feature type="compositionally biased region" description="Polar residues" evidence="1">
    <location>
        <begin position="334"/>
        <end position="349"/>
    </location>
</feature>
<dbReference type="Pfam" id="PF00226">
    <property type="entry name" value="DnaJ"/>
    <property type="match status" value="1"/>
</dbReference>
<evidence type="ECO:0000313" key="4">
    <source>
        <dbReference type="Proteomes" id="UP000800036"/>
    </source>
</evidence>
<dbReference type="PROSITE" id="PS50076">
    <property type="entry name" value="DNAJ_2"/>
    <property type="match status" value="1"/>
</dbReference>
<dbReference type="InterPro" id="IPR001623">
    <property type="entry name" value="DnaJ_domain"/>
</dbReference>
<proteinExistence type="predicted"/>
<name>A0A6A5UZ54_9PLEO</name>
<dbReference type="EMBL" id="ML976706">
    <property type="protein sequence ID" value="KAF1969720.1"/>
    <property type="molecule type" value="Genomic_DNA"/>
</dbReference>
<dbReference type="InterPro" id="IPR050817">
    <property type="entry name" value="DjlA_DnaK_co-chaperone"/>
</dbReference>
<dbReference type="PANTHER" id="PTHR24074">
    <property type="entry name" value="CO-CHAPERONE PROTEIN DJLA"/>
    <property type="match status" value="1"/>
</dbReference>
<dbReference type="PRINTS" id="PR00625">
    <property type="entry name" value="JDOMAIN"/>
</dbReference>
<dbReference type="SMART" id="SM00271">
    <property type="entry name" value="DnaJ"/>
    <property type="match status" value="1"/>
</dbReference>
<feature type="compositionally biased region" description="Basic and acidic residues" evidence="1">
    <location>
        <begin position="252"/>
        <end position="266"/>
    </location>
</feature>
<gene>
    <name evidence="3" type="ORF">BU23DRAFT_571255</name>
</gene>
<organism evidence="3 4">
    <name type="scientific">Bimuria novae-zelandiae CBS 107.79</name>
    <dbReference type="NCBI Taxonomy" id="1447943"/>
    <lineage>
        <taxon>Eukaryota</taxon>
        <taxon>Fungi</taxon>
        <taxon>Dikarya</taxon>
        <taxon>Ascomycota</taxon>
        <taxon>Pezizomycotina</taxon>
        <taxon>Dothideomycetes</taxon>
        <taxon>Pleosporomycetidae</taxon>
        <taxon>Pleosporales</taxon>
        <taxon>Massarineae</taxon>
        <taxon>Didymosphaeriaceae</taxon>
        <taxon>Bimuria</taxon>
    </lineage>
</organism>
<dbReference type="AlphaFoldDB" id="A0A6A5UZ54"/>
<dbReference type="InterPro" id="IPR036869">
    <property type="entry name" value="J_dom_sf"/>
</dbReference>
<feature type="compositionally biased region" description="Polar residues" evidence="1">
    <location>
        <begin position="178"/>
        <end position="191"/>
    </location>
</feature>